<feature type="domain" description="Gfo/Idh/MocA-like oxidoreductase N-terminal" evidence="3">
    <location>
        <begin position="5"/>
        <end position="124"/>
    </location>
</feature>
<dbReference type="SUPFAM" id="SSF51735">
    <property type="entry name" value="NAD(P)-binding Rossmann-fold domains"/>
    <property type="match status" value="1"/>
</dbReference>
<evidence type="ECO:0000313" key="5">
    <source>
        <dbReference type="EMBL" id="CEL06540.1"/>
    </source>
</evidence>
<name>A0A0U5CB59_ASPCI</name>
<organism evidence="5 6">
    <name type="scientific">Aspergillus calidoustus</name>
    <dbReference type="NCBI Taxonomy" id="454130"/>
    <lineage>
        <taxon>Eukaryota</taxon>
        <taxon>Fungi</taxon>
        <taxon>Dikarya</taxon>
        <taxon>Ascomycota</taxon>
        <taxon>Pezizomycotina</taxon>
        <taxon>Eurotiomycetes</taxon>
        <taxon>Eurotiomycetidae</taxon>
        <taxon>Eurotiales</taxon>
        <taxon>Aspergillaceae</taxon>
        <taxon>Aspergillus</taxon>
        <taxon>Aspergillus subgen. Nidulantes</taxon>
    </lineage>
</organism>
<dbReference type="Pfam" id="PF01408">
    <property type="entry name" value="GFO_IDH_MocA"/>
    <property type="match status" value="1"/>
</dbReference>
<dbReference type="EMBL" id="CDMC01000008">
    <property type="protein sequence ID" value="CEL06540.1"/>
    <property type="molecule type" value="Genomic_DNA"/>
</dbReference>
<dbReference type="SUPFAM" id="SSF55347">
    <property type="entry name" value="Glyceraldehyde-3-phosphate dehydrogenase-like, C-terminal domain"/>
    <property type="match status" value="1"/>
</dbReference>
<comment type="similarity">
    <text evidence="1">Belongs to the Gfo/Idh/MocA family.</text>
</comment>
<evidence type="ECO:0000313" key="6">
    <source>
        <dbReference type="Proteomes" id="UP000054771"/>
    </source>
</evidence>
<dbReference type="GO" id="GO:0016491">
    <property type="term" value="F:oxidoreductase activity"/>
    <property type="evidence" value="ECO:0007669"/>
    <property type="project" value="UniProtKB-KW"/>
</dbReference>
<dbReference type="STRING" id="454130.A0A0U5CB59"/>
<dbReference type="PANTHER" id="PTHR43708:SF5">
    <property type="entry name" value="CONSERVED EXPRESSED OXIDOREDUCTASE (EUROFUNG)-RELATED"/>
    <property type="match status" value="1"/>
</dbReference>
<dbReference type="Pfam" id="PF02894">
    <property type="entry name" value="GFO_IDH_MocA_C"/>
    <property type="match status" value="1"/>
</dbReference>
<evidence type="ECO:0000259" key="4">
    <source>
        <dbReference type="Pfam" id="PF02894"/>
    </source>
</evidence>
<dbReference type="OMA" id="WAHVVLN"/>
<dbReference type="AlphaFoldDB" id="A0A0U5CB59"/>
<dbReference type="InterPro" id="IPR036291">
    <property type="entry name" value="NAD(P)-bd_dom_sf"/>
</dbReference>
<evidence type="ECO:0000256" key="2">
    <source>
        <dbReference type="ARBA" id="ARBA00023002"/>
    </source>
</evidence>
<reference evidence="6" key="1">
    <citation type="journal article" date="2016" name="Genome Announc.">
        <title>Draft genome sequences of fungus Aspergillus calidoustus.</title>
        <authorList>
            <person name="Horn F."/>
            <person name="Linde J."/>
            <person name="Mattern D.J."/>
            <person name="Walther G."/>
            <person name="Guthke R."/>
            <person name="Scherlach K."/>
            <person name="Martin K."/>
            <person name="Brakhage A.A."/>
            <person name="Petzke L."/>
            <person name="Valiante V."/>
        </authorList>
    </citation>
    <scope>NUCLEOTIDE SEQUENCE [LARGE SCALE GENOMIC DNA]</scope>
    <source>
        <strain evidence="6">SF006504</strain>
    </source>
</reference>
<dbReference type="InterPro" id="IPR000683">
    <property type="entry name" value="Gfo/Idh/MocA-like_OxRdtase_N"/>
</dbReference>
<dbReference type="Proteomes" id="UP000054771">
    <property type="component" value="Unassembled WGS sequence"/>
</dbReference>
<evidence type="ECO:0008006" key="7">
    <source>
        <dbReference type="Google" id="ProtNLM"/>
    </source>
</evidence>
<protein>
    <recommendedName>
        <fullName evidence="7">Oxidoreductase</fullName>
    </recommendedName>
</protein>
<dbReference type="InterPro" id="IPR004104">
    <property type="entry name" value="Gfo/Idh/MocA-like_OxRdtase_C"/>
</dbReference>
<dbReference type="InterPro" id="IPR051317">
    <property type="entry name" value="Gfo/Idh/MocA_oxidoreduct"/>
</dbReference>
<dbReference type="PANTHER" id="PTHR43708">
    <property type="entry name" value="CONSERVED EXPRESSED OXIDOREDUCTASE (EUROFUNG)"/>
    <property type="match status" value="1"/>
</dbReference>
<evidence type="ECO:0000256" key="1">
    <source>
        <dbReference type="ARBA" id="ARBA00010928"/>
    </source>
</evidence>
<keyword evidence="6" id="KW-1185">Reference proteome</keyword>
<sequence length="366" mass="40842">MAPLNTAVIGYGFSAKTFHIPFILHNPGYRLYSIVQRSPTDKNSAKRDFPDVRVYHDAYEAINDPSVDVVVITSTNGTHFPLARDALLAGKHVIVEKPFTVTYAEAAELVELANKTERKLAVYHNRRWDSDFLTIQSLLTSPTNPLGGIIRFRSHFDCAPNSRTAIESRTWRLASGVPGAGMLFDLGSHLIDQVVVLFGAPRTVNCTLFDEAGGKSINDEGFVDDGFLIILGYGKGLTAELHSTQYCVSNQQKRFEILGRNGRWIKYGLDCQEEQLQNGILPGHEQYGLERAENRGTLQVVDGTEIRSEEWEPSRGGYQHFYENVRQAITGESELAVRPEQAALVMRLIELCRKSAVEGRTLDVDL</sequence>
<dbReference type="Gene3D" id="3.30.360.10">
    <property type="entry name" value="Dihydrodipicolinate Reductase, domain 2"/>
    <property type="match status" value="1"/>
</dbReference>
<dbReference type="OrthoDB" id="2129491at2759"/>
<dbReference type="GO" id="GO:0000166">
    <property type="term" value="F:nucleotide binding"/>
    <property type="evidence" value="ECO:0007669"/>
    <property type="project" value="InterPro"/>
</dbReference>
<feature type="domain" description="Gfo/Idh/MocA-like oxidoreductase C-terminal" evidence="4">
    <location>
        <begin position="145"/>
        <end position="363"/>
    </location>
</feature>
<evidence type="ECO:0000259" key="3">
    <source>
        <dbReference type="Pfam" id="PF01408"/>
    </source>
</evidence>
<accession>A0A0U5CB59</accession>
<dbReference type="Gene3D" id="3.40.50.720">
    <property type="entry name" value="NAD(P)-binding Rossmann-like Domain"/>
    <property type="match status" value="1"/>
</dbReference>
<proteinExistence type="inferred from homology"/>
<keyword evidence="2" id="KW-0560">Oxidoreductase</keyword>
<gene>
    <name evidence="5" type="ORF">ASPCAL09713</name>
</gene>